<accession>F2JYD2</accession>
<dbReference type="HOGENOM" id="CLU_023205_2_1_6"/>
<feature type="domain" description="NADP-dependent oxidoreductase" evidence="1">
    <location>
        <begin position="2"/>
        <end position="217"/>
    </location>
</feature>
<proteinExistence type="predicted"/>
<name>F2JYD2_MARM1</name>
<dbReference type="PRINTS" id="PR00069">
    <property type="entry name" value="ALDKETRDTASE"/>
</dbReference>
<dbReference type="InterPro" id="IPR023210">
    <property type="entry name" value="NADP_OxRdtase_dom"/>
</dbReference>
<dbReference type="EMBL" id="CP002583">
    <property type="protein sequence ID" value="ADZ91963.1"/>
    <property type="molecule type" value="Genomic_DNA"/>
</dbReference>
<dbReference type="Gene3D" id="3.20.20.100">
    <property type="entry name" value="NADP-dependent oxidoreductase domain"/>
    <property type="match status" value="1"/>
</dbReference>
<dbReference type="GO" id="GO:0016491">
    <property type="term" value="F:oxidoreductase activity"/>
    <property type="evidence" value="ECO:0007669"/>
    <property type="project" value="InterPro"/>
</dbReference>
<sequence>MIKEALFPYSKNLIVSTKVGVKVGVSGRPEPAATADEIEVTVKRDLENLGKPSLDLVFLRLAGGPLKGSGVPLVESMECLAELQKMGLIKHIGLSSASIEQIEEAASIVKVDAVQNAHFFGSRDSSDVVHFCDAAQIPFFAYFPLGMGMLIQKKIDLESFAKAHSVSTQQIALAWLLALSPTIVPIPGASNIEHLRENVAALDIKLSQREMEAIQRLV</sequence>
<dbReference type="Pfam" id="PF00248">
    <property type="entry name" value="Aldo_ket_red"/>
    <property type="match status" value="1"/>
</dbReference>
<dbReference type="InterPro" id="IPR020471">
    <property type="entry name" value="AKR"/>
</dbReference>
<dbReference type="eggNOG" id="COG0667">
    <property type="taxonomic scope" value="Bacteria"/>
</dbReference>
<dbReference type="KEGG" id="mme:Marme_2735"/>
<evidence type="ECO:0000313" key="2">
    <source>
        <dbReference type="EMBL" id="ADZ91963.1"/>
    </source>
</evidence>
<evidence type="ECO:0000313" key="3">
    <source>
        <dbReference type="Proteomes" id="UP000001062"/>
    </source>
</evidence>
<dbReference type="STRING" id="717774.Marme_2735"/>
<dbReference type="RefSeq" id="WP_013661866.1">
    <property type="nucleotide sequence ID" value="NC_015276.1"/>
</dbReference>
<dbReference type="PANTHER" id="PTHR43638:SF3">
    <property type="entry name" value="ALDEHYDE REDUCTASE"/>
    <property type="match status" value="1"/>
</dbReference>
<dbReference type="InterPro" id="IPR036812">
    <property type="entry name" value="NAD(P)_OxRdtase_dom_sf"/>
</dbReference>
<keyword evidence="3" id="KW-1185">Reference proteome</keyword>
<dbReference type="PANTHER" id="PTHR43638">
    <property type="entry name" value="OXIDOREDUCTASE, ALDO/KETO REDUCTASE FAMILY PROTEIN"/>
    <property type="match status" value="1"/>
</dbReference>
<dbReference type="AlphaFoldDB" id="F2JYD2"/>
<protein>
    <submittedName>
        <fullName evidence="2">NADP-dependent oxidoreductase domain</fullName>
    </submittedName>
</protein>
<organism evidence="2 3">
    <name type="scientific">Marinomonas mediterranea (strain ATCC 700492 / JCM 21426 / NBRC 103028 / MMB-1)</name>
    <dbReference type="NCBI Taxonomy" id="717774"/>
    <lineage>
        <taxon>Bacteria</taxon>
        <taxon>Pseudomonadati</taxon>
        <taxon>Pseudomonadota</taxon>
        <taxon>Gammaproteobacteria</taxon>
        <taxon>Oceanospirillales</taxon>
        <taxon>Oceanospirillaceae</taxon>
        <taxon>Marinomonas</taxon>
    </lineage>
</organism>
<reference evidence="2 3" key="1">
    <citation type="journal article" date="2012" name="Stand. Genomic Sci.">
        <title>Complete genome sequence of the melanogenic marine bacterium Marinomonas mediterranea type strain (MMB-1(T)).</title>
        <authorList>
            <person name="Lucas-Elio P."/>
            <person name="Goodwin L."/>
            <person name="Woyke T."/>
            <person name="Pitluck S."/>
            <person name="Nolan M."/>
            <person name="Kyrpides N.C."/>
            <person name="Detter J.C."/>
            <person name="Copeland A."/>
            <person name="Teshima H."/>
            <person name="Bruce D."/>
            <person name="Detter C."/>
            <person name="Tapia R."/>
            <person name="Han S."/>
            <person name="Land M.L."/>
            <person name="Ivanova N."/>
            <person name="Mikhailova N."/>
            <person name="Johnston A.W."/>
            <person name="Sanchez-Amat A."/>
        </authorList>
    </citation>
    <scope>NUCLEOTIDE SEQUENCE [LARGE SCALE GENOMIC DNA]</scope>
    <source>
        <strain evidence="3">ATCC 700492 / JCM 21426 / NBRC 103028 / MMB-1</strain>
    </source>
</reference>
<dbReference type="CDD" id="cd19088">
    <property type="entry name" value="AKR_AKR13B1"/>
    <property type="match status" value="1"/>
</dbReference>
<dbReference type="PATRIC" id="fig|717774.3.peg.2821"/>
<gene>
    <name evidence="2" type="ordered locus">Marme_2735</name>
</gene>
<dbReference type="Proteomes" id="UP000001062">
    <property type="component" value="Chromosome"/>
</dbReference>
<dbReference type="SUPFAM" id="SSF51430">
    <property type="entry name" value="NAD(P)-linked oxidoreductase"/>
    <property type="match status" value="1"/>
</dbReference>
<evidence type="ECO:0000259" key="1">
    <source>
        <dbReference type="Pfam" id="PF00248"/>
    </source>
</evidence>